<accession>A0A0F9QD24</accession>
<evidence type="ECO:0000256" key="1">
    <source>
        <dbReference type="SAM" id="Phobius"/>
    </source>
</evidence>
<evidence type="ECO:0000259" key="2">
    <source>
        <dbReference type="Pfam" id="PF10080"/>
    </source>
</evidence>
<gene>
    <name evidence="3" type="ORF">LCGC14_1110260</name>
</gene>
<proteinExistence type="predicted"/>
<keyword evidence="1" id="KW-0812">Transmembrane</keyword>
<comment type="caution">
    <text evidence="3">The sequence shown here is derived from an EMBL/GenBank/DDBJ whole genome shotgun (WGS) entry which is preliminary data.</text>
</comment>
<sequence>MKKNKGNVQRTICPKCKTVNLRSNRFCKKCGVSFSRSLKDKRGKVLAKKKKLSFKTSILLIMIALFLGWIGYNWFRGNSGRNPAISALPQVSERVNYSGQAIEMTNVEATVENGRISIDFDAVLDKKIVRFEYDNNGSKLPLLAYITPSGKAITAVSVCEPCQSTRFHIRGKSMVCNACATEWNLETLRGIKGGCLTYPPDFIPNTIENHRIWIDEQAVSRWRPRI</sequence>
<organism evidence="3">
    <name type="scientific">marine sediment metagenome</name>
    <dbReference type="NCBI Taxonomy" id="412755"/>
    <lineage>
        <taxon>unclassified sequences</taxon>
        <taxon>metagenomes</taxon>
        <taxon>ecological metagenomes</taxon>
    </lineage>
</organism>
<dbReference type="AlphaFoldDB" id="A0A0F9QD24"/>
<feature type="domain" description="Membrane iron-sulfur containing protein FtrD-like" evidence="2">
    <location>
        <begin position="124"/>
        <end position="224"/>
    </location>
</feature>
<keyword evidence="1" id="KW-1133">Transmembrane helix</keyword>
<keyword evidence="1" id="KW-0472">Membrane</keyword>
<name>A0A0F9QD24_9ZZZZ</name>
<evidence type="ECO:0000313" key="3">
    <source>
        <dbReference type="EMBL" id="KKN03178.1"/>
    </source>
</evidence>
<dbReference type="Pfam" id="PF10080">
    <property type="entry name" value="FtrD-like"/>
    <property type="match status" value="1"/>
</dbReference>
<reference evidence="3" key="1">
    <citation type="journal article" date="2015" name="Nature">
        <title>Complex archaea that bridge the gap between prokaryotes and eukaryotes.</title>
        <authorList>
            <person name="Spang A."/>
            <person name="Saw J.H."/>
            <person name="Jorgensen S.L."/>
            <person name="Zaremba-Niedzwiedzka K."/>
            <person name="Martijn J."/>
            <person name="Lind A.E."/>
            <person name="van Eijk R."/>
            <person name="Schleper C."/>
            <person name="Guy L."/>
            <person name="Ettema T.J."/>
        </authorList>
    </citation>
    <scope>NUCLEOTIDE SEQUENCE</scope>
</reference>
<protein>
    <recommendedName>
        <fullName evidence="2">Membrane iron-sulfur containing protein FtrD-like domain-containing protein</fullName>
    </recommendedName>
</protein>
<feature type="transmembrane region" description="Helical" evidence="1">
    <location>
        <begin position="52"/>
        <end position="75"/>
    </location>
</feature>
<dbReference type="InterPro" id="IPR018758">
    <property type="entry name" value="FtrD-like"/>
</dbReference>
<dbReference type="EMBL" id="LAZR01005061">
    <property type="protein sequence ID" value="KKN03178.1"/>
    <property type="molecule type" value="Genomic_DNA"/>
</dbReference>